<name>A0A8S2P8F5_9BILA</name>
<dbReference type="GO" id="GO:0016192">
    <property type="term" value="P:vesicle-mediated transport"/>
    <property type="evidence" value="ECO:0007669"/>
    <property type="project" value="InterPro"/>
</dbReference>
<dbReference type="Gene3D" id="1.25.40.60">
    <property type="match status" value="1"/>
</dbReference>
<accession>A0A8S2P8F5</accession>
<organism evidence="5 6">
    <name type="scientific">Rotaria magnacalcarata</name>
    <dbReference type="NCBI Taxonomy" id="392030"/>
    <lineage>
        <taxon>Eukaryota</taxon>
        <taxon>Metazoa</taxon>
        <taxon>Spiralia</taxon>
        <taxon>Gnathifera</taxon>
        <taxon>Rotifera</taxon>
        <taxon>Eurotatoria</taxon>
        <taxon>Bdelloidea</taxon>
        <taxon>Philodinida</taxon>
        <taxon>Philodinidae</taxon>
        <taxon>Rotaria</taxon>
    </lineage>
</organism>
<keyword evidence="3" id="KW-0653">Protein transport</keyword>
<evidence type="ECO:0000313" key="5">
    <source>
        <dbReference type="EMBL" id="CAF4034723.1"/>
    </source>
</evidence>
<comment type="caution">
    <text evidence="5">The sequence shown here is derived from an EMBL/GenBank/DDBJ whole genome shotgun (WGS) entry which is preliminary data.</text>
</comment>
<dbReference type="Pfam" id="PF00995">
    <property type="entry name" value="Sec1"/>
    <property type="match status" value="1"/>
</dbReference>
<dbReference type="SUPFAM" id="SSF56815">
    <property type="entry name" value="Sec1/munc18-like (SM) proteins"/>
    <property type="match status" value="2"/>
</dbReference>
<reference evidence="5" key="1">
    <citation type="submission" date="2021-02" db="EMBL/GenBank/DDBJ databases">
        <authorList>
            <person name="Nowell W R."/>
        </authorList>
    </citation>
    <scope>NUCLEOTIDE SEQUENCE</scope>
</reference>
<evidence type="ECO:0000313" key="6">
    <source>
        <dbReference type="Proteomes" id="UP000676336"/>
    </source>
</evidence>
<dbReference type="InterPro" id="IPR043154">
    <property type="entry name" value="Sec-1-like_dom1"/>
</dbReference>
<dbReference type="PANTHER" id="PTHR11679">
    <property type="entry name" value="VESICLE PROTEIN SORTING-ASSOCIATED"/>
    <property type="match status" value="1"/>
</dbReference>
<evidence type="ECO:0000256" key="2">
    <source>
        <dbReference type="ARBA" id="ARBA00022448"/>
    </source>
</evidence>
<dbReference type="AlphaFoldDB" id="A0A8S2P8F5"/>
<evidence type="ECO:0000256" key="3">
    <source>
        <dbReference type="ARBA" id="ARBA00022927"/>
    </source>
</evidence>
<dbReference type="Gene3D" id="3.40.50.2060">
    <property type="match status" value="1"/>
</dbReference>
<dbReference type="FunFam" id="3.40.50.2060:FF:000001">
    <property type="entry name" value="syntaxin-binding protein 1 isoform X2"/>
    <property type="match status" value="1"/>
</dbReference>
<dbReference type="EMBL" id="CAJOBI010005526">
    <property type="protein sequence ID" value="CAF4034723.1"/>
    <property type="molecule type" value="Genomic_DNA"/>
</dbReference>
<protein>
    <submittedName>
        <fullName evidence="5">Uncharacterized protein</fullName>
    </submittedName>
</protein>
<proteinExistence type="inferred from homology"/>
<keyword evidence="2" id="KW-0813">Transport</keyword>
<evidence type="ECO:0000256" key="4">
    <source>
        <dbReference type="SAM" id="MobiDB-lite"/>
    </source>
</evidence>
<sequence>MTTSNLQKLVGAKLINEMLRCESVRQKERSDWKVLVMDRLATRIISASCKMHDIMSEGITIVEDIMKKREPLGMLEAVYFIQPSERSVNELINDFDKANALVPKYKAAHVFFTEACNSDLFTKLTQSKCAKYIKTLREVNIAFLPYERQVFTLDSPDTFFISCDPSQSHVRAGHLDNLAMGIDPEGERIKDHMRNIVPLLLDTVIAVEDKLRIIMLYILHKNGYCTTPPDTHGITEENLDKLLSHALIPTDKKTIISNMQHLNLQIIQDQSRAPRRKNIPQPRKERTETTYTNSRWTPYVKDIMEDIIDDKLDQRQFPSVGGQRNIASNYAAQRQIRKKTKIHLYNTYNDFDSFLVHENSVVGCIIAKVRFVQVHV</sequence>
<comment type="similarity">
    <text evidence="1">Belongs to the STXBP/unc-18/SEC1 family.</text>
</comment>
<dbReference type="GO" id="GO:0015031">
    <property type="term" value="P:protein transport"/>
    <property type="evidence" value="ECO:0007669"/>
    <property type="project" value="UniProtKB-KW"/>
</dbReference>
<feature type="region of interest" description="Disordered" evidence="4">
    <location>
        <begin position="271"/>
        <end position="290"/>
    </location>
</feature>
<dbReference type="InterPro" id="IPR036045">
    <property type="entry name" value="Sec1-like_sf"/>
</dbReference>
<dbReference type="Proteomes" id="UP000676336">
    <property type="component" value="Unassembled WGS sequence"/>
</dbReference>
<gene>
    <name evidence="5" type="ORF">SMN809_LOCUS13769</name>
</gene>
<evidence type="ECO:0000256" key="1">
    <source>
        <dbReference type="ARBA" id="ARBA00009884"/>
    </source>
</evidence>
<dbReference type="InterPro" id="IPR001619">
    <property type="entry name" value="Sec1-like"/>
</dbReference>